<dbReference type="PANTHER" id="PTHR42760">
    <property type="entry name" value="SHORT-CHAIN DEHYDROGENASES/REDUCTASES FAMILY MEMBER"/>
    <property type="match status" value="1"/>
</dbReference>
<dbReference type="EC" id="1.1.1.47" evidence="3"/>
<dbReference type="Proteomes" id="UP001199469">
    <property type="component" value="Unassembled WGS sequence"/>
</dbReference>
<evidence type="ECO:0000256" key="1">
    <source>
        <dbReference type="ARBA" id="ARBA00006484"/>
    </source>
</evidence>
<dbReference type="RefSeq" id="WP_230736361.1">
    <property type="nucleotide sequence ID" value="NZ_JAJNDB010000004.1"/>
</dbReference>
<feature type="domain" description="Ketoreductase" evidence="2">
    <location>
        <begin position="12"/>
        <end position="203"/>
    </location>
</feature>
<keyword evidence="3" id="KW-0560">Oxidoreductase</keyword>
<dbReference type="SMART" id="SM00822">
    <property type="entry name" value="PKS_KR"/>
    <property type="match status" value="1"/>
</dbReference>
<dbReference type="GO" id="GO:0047936">
    <property type="term" value="F:glucose 1-dehydrogenase [NAD(P)+] activity"/>
    <property type="evidence" value="ECO:0007669"/>
    <property type="project" value="UniProtKB-EC"/>
</dbReference>
<evidence type="ECO:0000313" key="4">
    <source>
        <dbReference type="Proteomes" id="UP001199469"/>
    </source>
</evidence>
<dbReference type="PRINTS" id="PR00080">
    <property type="entry name" value="SDRFAMILY"/>
</dbReference>
<evidence type="ECO:0000259" key="2">
    <source>
        <dbReference type="SMART" id="SM00822"/>
    </source>
</evidence>
<dbReference type="Gene3D" id="3.40.50.720">
    <property type="entry name" value="NAD(P)-binding Rossmann-like Domain"/>
    <property type="match status" value="1"/>
</dbReference>
<dbReference type="EMBL" id="JAJNDB010000004">
    <property type="protein sequence ID" value="MCD2195340.1"/>
    <property type="molecule type" value="Genomic_DNA"/>
</dbReference>
<proteinExistence type="inferred from homology"/>
<name>A0ABS8PAQ1_9PSEU</name>
<dbReference type="InterPro" id="IPR057326">
    <property type="entry name" value="KR_dom"/>
</dbReference>
<sequence length="253" mass="26498">MSPDPLFDLTDRVVVITGASSGIGASAARCYAERGARVVLAARRKERLDELAAELPGSLPVPCDVGDPAACQDLVDRTLAEHGRIDVLVNNAGTHHIGPAEDESVETFRGVVDVNLNAVFALTRAAARPMLDAGRGSVITVASMFGLVGSGQVPQASYAASKGAVVNLTRELGAQWARRGVRVNAIAPAFFSTEMTTGMFSDEGAERWMRRQTPMGRAGELAELHGALVYLAADASSYVTGTTLSVDGGWTAV</sequence>
<dbReference type="PRINTS" id="PR00081">
    <property type="entry name" value="GDHRDH"/>
</dbReference>
<evidence type="ECO:0000313" key="3">
    <source>
        <dbReference type="EMBL" id="MCD2195340.1"/>
    </source>
</evidence>
<dbReference type="SUPFAM" id="SSF51735">
    <property type="entry name" value="NAD(P)-binding Rossmann-fold domains"/>
    <property type="match status" value="1"/>
</dbReference>
<accession>A0ABS8PAQ1</accession>
<keyword evidence="4" id="KW-1185">Reference proteome</keyword>
<dbReference type="InterPro" id="IPR002347">
    <property type="entry name" value="SDR_fam"/>
</dbReference>
<dbReference type="NCBIfam" id="NF005559">
    <property type="entry name" value="PRK07231.1"/>
    <property type="match status" value="1"/>
</dbReference>
<organism evidence="3 4">
    <name type="scientific">Actinomycetospora endophytica</name>
    <dbReference type="NCBI Taxonomy" id="2291215"/>
    <lineage>
        <taxon>Bacteria</taxon>
        <taxon>Bacillati</taxon>
        <taxon>Actinomycetota</taxon>
        <taxon>Actinomycetes</taxon>
        <taxon>Pseudonocardiales</taxon>
        <taxon>Pseudonocardiaceae</taxon>
        <taxon>Actinomycetospora</taxon>
    </lineage>
</organism>
<protein>
    <submittedName>
        <fullName evidence="3">Glucose 1-dehydrogenase</fullName>
        <ecNumber evidence="3">1.1.1.47</ecNumber>
    </submittedName>
</protein>
<gene>
    <name evidence="3" type="ORF">LQ327_18385</name>
</gene>
<dbReference type="Pfam" id="PF13561">
    <property type="entry name" value="adh_short_C2"/>
    <property type="match status" value="1"/>
</dbReference>
<comment type="similarity">
    <text evidence="1">Belongs to the short-chain dehydrogenases/reductases (SDR) family.</text>
</comment>
<dbReference type="InterPro" id="IPR036291">
    <property type="entry name" value="NAD(P)-bd_dom_sf"/>
</dbReference>
<comment type="caution">
    <text evidence="3">The sequence shown here is derived from an EMBL/GenBank/DDBJ whole genome shotgun (WGS) entry which is preliminary data.</text>
</comment>
<reference evidence="3 4" key="1">
    <citation type="submission" date="2021-11" db="EMBL/GenBank/DDBJ databases">
        <title>Draft genome sequence of Actinomycetospora sp. SF1 isolated from the rhizosphere soil.</title>
        <authorList>
            <person name="Duangmal K."/>
            <person name="Chantavorakit T."/>
        </authorList>
    </citation>
    <scope>NUCLEOTIDE SEQUENCE [LARGE SCALE GENOMIC DNA]</scope>
    <source>
        <strain evidence="3 4">TBRC 5722</strain>
    </source>
</reference>